<sequence length="193" mass="22479">MTNLDSNTLKEFKELYFSIKDNFEQLPVLLLGLIEYAENLEKANKRYSKELKEKEAELEKLAIETKEKLEKVNELEQKNKEYEEKLNNLEESMSKFRTLYEELAAEKAKEMDIEELLAIYSILFENVFAANPHTKILLLLQGTDKEEWTRDEIVKTTGITPAAVMKALYDLRNNGIVDIAEDNKTVKLVQRLV</sequence>
<evidence type="ECO:0000313" key="2">
    <source>
        <dbReference type="EMBL" id="UJG40522.1"/>
    </source>
</evidence>
<name>A0A9Y1BKI1_9ARCH</name>
<organism evidence="2">
    <name type="scientific">Candidatus Heimdallarchaeum aukensis</name>
    <dbReference type="NCBI Taxonomy" id="2876573"/>
    <lineage>
        <taxon>Archaea</taxon>
        <taxon>Promethearchaeati</taxon>
        <taxon>Candidatus Heimdallarchaeota</taxon>
        <taxon>Candidatus Heimdallarchaeia (ex Rinke et al. 2021) (nom. nud.)</taxon>
        <taxon>Candidatus Heimdallarchaeales</taxon>
        <taxon>Candidatus Heimdallarchaeaceae</taxon>
        <taxon>Candidatus Heimdallarchaeum</taxon>
    </lineage>
</organism>
<reference evidence="2" key="1">
    <citation type="journal article" date="2022" name="Nat. Microbiol.">
        <title>Unique mobile elements and scalable gene flow at the prokaryote-eukaryote boundary revealed by circularized Asgard archaea genomes.</title>
        <authorList>
            <person name="Wu F."/>
            <person name="Speth D.R."/>
            <person name="Philosof A."/>
            <person name="Cremiere A."/>
            <person name="Narayanan A."/>
            <person name="Barco R.A."/>
            <person name="Connon S.A."/>
            <person name="Amend J.P."/>
            <person name="Antoshechkin I.A."/>
            <person name="Orphan V.J."/>
        </authorList>
    </citation>
    <scope>NUCLEOTIDE SEQUENCE</scope>
    <source>
        <strain evidence="2">PM71</strain>
    </source>
</reference>
<keyword evidence="1" id="KW-0175">Coiled coil</keyword>
<dbReference type="SUPFAM" id="SSF46785">
    <property type="entry name" value="Winged helix' DNA-binding domain"/>
    <property type="match status" value="1"/>
</dbReference>
<accession>A0A9Y1BKI1</accession>
<protein>
    <submittedName>
        <fullName evidence="2">Uncharacterized protein</fullName>
    </submittedName>
</protein>
<evidence type="ECO:0000256" key="1">
    <source>
        <dbReference type="SAM" id="Coils"/>
    </source>
</evidence>
<proteinExistence type="predicted"/>
<dbReference type="InterPro" id="IPR024930">
    <property type="entry name" value="Skp_dom_sf"/>
</dbReference>
<dbReference type="InterPro" id="IPR036390">
    <property type="entry name" value="WH_DNA-bd_sf"/>
</dbReference>
<dbReference type="AlphaFoldDB" id="A0A9Y1BKI1"/>
<dbReference type="Proteomes" id="UP001201020">
    <property type="component" value="Chromosome"/>
</dbReference>
<dbReference type="EMBL" id="CP084166">
    <property type="protein sequence ID" value="UJG40522.1"/>
    <property type="molecule type" value="Genomic_DNA"/>
</dbReference>
<dbReference type="SUPFAM" id="SSF111384">
    <property type="entry name" value="OmpH-like"/>
    <property type="match status" value="1"/>
</dbReference>
<gene>
    <name evidence="2" type="ORF">K9W45_11880</name>
</gene>
<feature type="coiled-coil region" evidence="1">
    <location>
        <begin position="33"/>
        <end position="106"/>
    </location>
</feature>